<comment type="catalytic activity">
    <reaction evidence="7 9 10">
        <text>2-(2-carboxy-4-methylthiazol-5-yl)ethyl phosphate + 4-amino-2-methyl-5-(diphosphooxymethyl)pyrimidine + 2 H(+) = thiamine phosphate + CO2 + diphosphate</text>
        <dbReference type="Rhea" id="RHEA:47848"/>
        <dbReference type="ChEBI" id="CHEBI:15378"/>
        <dbReference type="ChEBI" id="CHEBI:16526"/>
        <dbReference type="ChEBI" id="CHEBI:33019"/>
        <dbReference type="ChEBI" id="CHEBI:37575"/>
        <dbReference type="ChEBI" id="CHEBI:57841"/>
        <dbReference type="ChEBI" id="CHEBI:62890"/>
        <dbReference type="EC" id="2.5.1.3"/>
    </reaction>
</comment>
<comment type="similarity">
    <text evidence="9 10">Belongs to the thiamine-phosphate synthase family.</text>
</comment>
<keyword evidence="2 9" id="KW-0808">Transferase</keyword>
<evidence type="ECO:0000313" key="13">
    <source>
        <dbReference type="EMBL" id="WND01414.1"/>
    </source>
</evidence>
<organism evidence="13 14">
    <name type="scientific">Temperatibacter marinus</name>
    <dbReference type="NCBI Taxonomy" id="1456591"/>
    <lineage>
        <taxon>Bacteria</taxon>
        <taxon>Pseudomonadati</taxon>
        <taxon>Pseudomonadota</taxon>
        <taxon>Alphaproteobacteria</taxon>
        <taxon>Kordiimonadales</taxon>
        <taxon>Temperatibacteraceae</taxon>
        <taxon>Temperatibacter</taxon>
    </lineage>
</organism>
<dbReference type="EC" id="2.5.1.3" evidence="9"/>
<comment type="catalytic activity">
    <reaction evidence="6 9 10">
        <text>4-methyl-5-(2-phosphooxyethyl)-thiazole + 4-amino-2-methyl-5-(diphosphooxymethyl)pyrimidine + H(+) = thiamine phosphate + diphosphate</text>
        <dbReference type="Rhea" id="RHEA:22328"/>
        <dbReference type="ChEBI" id="CHEBI:15378"/>
        <dbReference type="ChEBI" id="CHEBI:33019"/>
        <dbReference type="ChEBI" id="CHEBI:37575"/>
        <dbReference type="ChEBI" id="CHEBI:57841"/>
        <dbReference type="ChEBI" id="CHEBI:58296"/>
        <dbReference type="EC" id="2.5.1.3"/>
    </reaction>
</comment>
<evidence type="ECO:0000256" key="10">
    <source>
        <dbReference type="RuleBase" id="RU003826"/>
    </source>
</evidence>
<evidence type="ECO:0000313" key="14">
    <source>
        <dbReference type="Proteomes" id="UP001268683"/>
    </source>
</evidence>
<dbReference type="AlphaFoldDB" id="A0AA52EF59"/>
<keyword evidence="14" id="KW-1185">Reference proteome</keyword>
<evidence type="ECO:0000256" key="1">
    <source>
        <dbReference type="ARBA" id="ARBA00005165"/>
    </source>
</evidence>
<name>A0AA52EF59_9PROT</name>
<dbReference type="PANTHER" id="PTHR20857:SF15">
    <property type="entry name" value="THIAMINE-PHOSPHATE SYNTHASE"/>
    <property type="match status" value="1"/>
</dbReference>
<evidence type="ECO:0000256" key="5">
    <source>
        <dbReference type="ARBA" id="ARBA00022977"/>
    </source>
</evidence>
<comment type="pathway">
    <text evidence="1 9 11">Cofactor biosynthesis; thiamine diphosphate biosynthesis; thiamine phosphate from 4-amino-2-methyl-5-diphosphomethylpyrimidine and 4-methyl-5-(2-phosphoethyl)-thiazole: step 1/1.</text>
</comment>
<feature type="binding site" evidence="9">
    <location>
        <position position="72"/>
    </location>
    <ligand>
        <name>4-amino-2-methyl-5-(diphosphooxymethyl)pyrimidine</name>
        <dbReference type="ChEBI" id="CHEBI:57841"/>
    </ligand>
</feature>
<reference evidence="13" key="1">
    <citation type="submission" date="2023-04" db="EMBL/GenBank/DDBJ databases">
        <title>Complete genome sequence of Temperatibacter marinus.</title>
        <authorList>
            <person name="Rong J.-C."/>
            <person name="Yi M.-L."/>
            <person name="Zhao Q."/>
        </authorList>
    </citation>
    <scope>NUCLEOTIDE SEQUENCE</scope>
    <source>
        <strain evidence="13">NBRC 110045</strain>
    </source>
</reference>
<feature type="binding site" evidence="9">
    <location>
        <begin position="40"/>
        <end position="44"/>
    </location>
    <ligand>
        <name>4-amino-2-methyl-5-(diphosphooxymethyl)pyrimidine</name>
        <dbReference type="ChEBI" id="CHEBI:57841"/>
    </ligand>
</feature>
<feature type="binding site" evidence="9">
    <location>
        <position position="141"/>
    </location>
    <ligand>
        <name>4-amino-2-methyl-5-(diphosphooxymethyl)pyrimidine</name>
        <dbReference type="ChEBI" id="CHEBI:57841"/>
    </ligand>
</feature>
<dbReference type="InterPro" id="IPR022998">
    <property type="entry name" value="ThiamineP_synth_TenI"/>
</dbReference>
<protein>
    <recommendedName>
        <fullName evidence="9">Thiamine-phosphate synthase</fullName>
        <shortName evidence="9">TP synthase</shortName>
        <shortName evidence="9">TPS</shortName>
        <ecNumber evidence="9">2.5.1.3</ecNumber>
    </recommendedName>
    <alternativeName>
        <fullName evidence="9">Thiamine-phosphate pyrophosphorylase</fullName>
        <shortName evidence="9">TMP pyrophosphorylase</shortName>
        <shortName evidence="9">TMP-PPase</shortName>
    </alternativeName>
</protein>
<dbReference type="GO" id="GO:0005737">
    <property type="term" value="C:cytoplasm"/>
    <property type="evidence" value="ECO:0007669"/>
    <property type="project" value="TreeGrafter"/>
</dbReference>
<comment type="catalytic activity">
    <reaction evidence="8 9 10">
        <text>2-[(2R,5Z)-2-carboxy-4-methylthiazol-5(2H)-ylidene]ethyl phosphate + 4-amino-2-methyl-5-(diphosphooxymethyl)pyrimidine + 2 H(+) = thiamine phosphate + CO2 + diphosphate</text>
        <dbReference type="Rhea" id="RHEA:47844"/>
        <dbReference type="ChEBI" id="CHEBI:15378"/>
        <dbReference type="ChEBI" id="CHEBI:16526"/>
        <dbReference type="ChEBI" id="CHEBI:33019"/>
        <dbReference type="ChEBI" id="CHEBI:37575"/>
        <dbReference type="ChEBI" id="CHEBI:57841"/>
        <dbReference type="ChEBI" id="CHEBI:62899"/>
        <dbReference type="EC" id="2.5.1.3"/>
    </reaction>
</comment>
<dbReference type="Gene3D" id="3.20.20.70">
    <property type="entry name" value="Aldolase class I"/>
    <property type="match status" value="1"/>
</dbReference>
<comment type="caution">
    <text evidence="9">Lacks conserved residue(s) required for the propagation of feature annotation.</text>
</comment>
<dbReference type="NCBIfam" id="TIGR00693">
    <property type="entry name" value="thiE"/>
    <property type="match status" value="1"/>
</dbReference>
<feature type="binding site" evidence="9">
    <location>
        <begin position="138"/>
        <end position="140"/>
    </location>
    <ligand>
        <name>2-[(2R,5Z)-2-carboxy-4-methylthiazol-5(2H)-ylidene]ethyl phosphate</name>
        <dbReference type="ChEBI" id="CHEBI:62899"/>
    </ligand>
</feature>
<evidence type="ECO:0000256" key="6">
    <source>
        <dbReference type="ARBA" id="ARBA00047334"/>
    </source>
</evidence>
<dbReference type="RefSeq" id="WP_310797242.1">
    <property type="nucleotide sequence ID" value="NZ_CP123872.1"/>
</dbReference>
<dbReference type="PANTHER" id="PTHR20857">
    <property type="entry name" value="THIAMINE-PHOSPHATE PYROPHOSPHORYLASE"/>
    <property type="match status" value="1"/>
</dbReference>
<feature type="binding site" evidence="9">
    <location>
        <position position="111"/>
    </location>
    <ligand>
        <name>4-amino-2-methyl-5-(diphosphooxymethyl)pyrimidine</name>
        <dbReference type="ChEBI" id="CHEBI:57841"/>
    </ligand>
</feature>
<feature type="binding site" evidence="9">
    <location>
        <position position="168"/>
    </location>
    <ligand>
        <name>2-[(2R,5Z)-2-carboxy-4-methylthiazol-5(2H)-ylidene]ethyl phosphate</name>
        <dbReference type="ChEBI" id="CHEBI:62899"/>
    </ligand>
</feature>
<evidence type="ECO:0000256" key="8">
    <source>
        <dbReference type="ARBA" id="ARBA00047883"/>
    </source>
</evidence>
<feature type="binding site" evidence="9">
    <location>
        <position position="73"/>
    </location>
    <ligand>
        <name>Mg(2+)</name>
        <dbReference type="ChEBI" id="CHEBI:18420"/>
    </ligand>
</feature>
<sequence>MSEIDPCQLYLLSPPQIESAEDFAVTLDSVFSSGDVACFQLRLKEASEDHLIQVANAIRPVCISHDVAFILNDSAELAKQVDADGVHLGQSDGSVEEARTLLGYDKSIGVTCHDSRHLAFEAGDKGADYVAFGTFFDSPTKASDYRPELDILTGWDEATEIPSVAIGGITVDNCQQLAKAGAHFVAVSSGVWSYPEGPEAAVKAFNAQLKADL</sequence>
<gene>
    <name evidence="9 13" type="primary">thiE</name>
    <name evidence="13" type="ORF">QGN29_07565</name>
</gene>
<evidence type="ECO:0000256" key="7">
    <source>
        <dbReference type="ARBA" id="ARBA00047851"/>
    </source>
</evidence>
<dbReference type="Pfam" id="PF02581">
    <property type="entry name" value="TMP-TENI"/>
    <property type="match status" value="1"/>
</dbReference>
<dbReference type="SUPFAM" id="SSF51391">
    <property type="entry name" value="Thiamin phosphate synthase"/>
    <property type="match status" value="1"/>
</dbReference>
<dbReference type="GO" id="GO:0000287">
    <property type="term" value="F:magnesium ion binding"/>
    <property type="evidence" value="ECO:0007669"/>
    <property type="project" value="UniProtKB-UniRule"/>
</dbReference>
<feature type="domain" description="Thiamine phosphate synthase/TenI" evidence="12">
    <location>
        <begin position="9"/>
        <end position="191"/>
    </location>
</feature>
<dbReference type="HAMAP" id="MF_00097">
    <property type="entry name" value="TMP_synthase"/>
    <property type="match status" value="1"/>
</dbReference>
<dbReference type="EMBL" id="CP123872">
    <property type="protein sequence ID" value="WND01414.1"/>
    <property type="molecule type" value="Genomic_DNA"/>
</dbReference>
<evidence type="ECO:0000256" key="3">
    <source>
        <dbReference type="ARBA" id="ARBA00022723"/>
    </source>
</evidence>
<evidence type="ECO:0000256" key="4">
    <source>
        <dbReference type="ARBA" id="ARBA00022842"/>
    </source>
</evidence>
<dbReference type="CDD" id="cd00564">
    <property type="entry name" value="TMP_TenI"/>
    <property type="match status" value="1"/>
</dbReference>
<proteinExistence type="inferred from homology"/>
<keyword evidence="4 9" id="KW-0460">Magnesium</keyword>
<dbReference type="GO" id="GO:0009228">
    <property type="term" value="P:thiamine biosynthetic process"/>
    <property type="evidence" value="ECO:0007669"/>
    <property type="project" value="UniProtKB-KW"/>
</dbReference>
<feature type="binding site" evidence="9">
    <location>
        <position position="92"/>
    </location>
    <ligand>
        <name>Mg(2+)</name>
        <dbReference type="ChEBI" id="CHEBI:18420"/>
    </ligand>
</feature>
<dbReference type="InterPro" id="IPR034291">
    <property type="entry name" value="TMP_synthase"/>
</dbReference>
<comment type="function">
    <text evidence="9">Condenses 4-methyl-5-(beta-hydroxyethyl)thiazole monophosphate (THZ-P) and 2-methyl-4-amino-5-hydroxymethyl pyrimidine pyrophosphate (HMP-PP) to form thiamine monophosphate (TMP).</text>
</comment>
<evidence type="ECO:0000256" key="11">
    <source>
        <dbReference type="RuleBase" id="RU004253"/>
    </source>
</evidence>
<dbReference type="GO" id="GO:0004789">
    <property type="term" value="F:thiamine-phosphate diphosphorylase activity"/>
    <property type="evidence" value="ECO:0007669"/>
    <property type="project" value="UniProtKB-UniRule"/>
</dbReference>
<keyword evidence="3 9" id="KW-0479">Metal-binding</keyword>
<evidence type="ECO:0000256" key="2">
    <source>
        <dbReference type="ARBA" id="ARBA00022679"/>
    </source>
</evidence>
<accession>A0AA52EF59</accession>
<dbReference type="InterPro" id="IPR036206">
    <property type="entry name" value="ThiamineP_synth_sf"/>
</dbReference>
<evidence type="ECO:0000259" key="12">
    <source>
        <dbReference type="Pfam" id="PF02581"/>
    </source>
</evidence>
<comment type="cofactor">
    <cofactor evidence="9">
        <name>Mg(2+)</name>
        <dbReference type="ChEBI" id="CHEBI:18420"/>
    </cofactor>
    <text evidence="9">Binds 1 Mg(2+) ion per subunit.</text>
</comment>
<evidence type="ECO:0000256" key="9">
    <source>
        <dbReference type="HAMAP-Rule" id="MF_00097"/>
    </source>
</evidence>
<dbReference type="Proteomes" id="UP001268683">
    <property type="component" value="Chromosome"/>
</dbReference>
<dbReference type="InterPro" id="IPR013785">
    <property type="entry name" value="Aldolase_TIM"/>
</dbReference>
<keyword evidence="5 9" id="KW-0784">Thiamine biosynthesis</keyword>
<dbReference type="GO" id="GO:0009229">
    <property type="term" value="P:thiamine diphosphate biosynthetic process"/>
    <property type="evidence" value="ECO:0007669"/>
    <property type="project" value="UniProtKB-UniRule"/>
</dbReference>
<dbReference type="KEGG" id="tmk:QGN29_07565"/>